<dbReference type="AlphaFoldDB" id="X1FWA4"/>
<dbReference type="EMBL" id="BARU01000004">
    <property type="protein sequence ID" value="GAH25033.1"/>
    <property type="molecule type" value="Genomic_DNA"/>
</dbReference>
<evidence type="ECO:0000313" key="1">
    <source>
        <dbReference type="EMBL" id="GAH25033.1"/>
    </source>
</evidence>
<accession>X1FWA4</accession>
<gene>
    <name evidence="1" type="ORF">S03H2_00058</name>
</gene>
<name>X1FWA4_9ZZZZ</name>
<protein>
    <submittedName>
        <fullName evidence="1">Uncharacterized protein</fullName>
    </submittedName>
</protein>
<proteinExistence type="predicted"/>
<sequence>MQFMVLRDFPLDEIPFLKGQYQVVSDAGDSEFIYDVDDALKEKLKVLEEAGFIKEIKGEQNNIECTDDIIRLTDRVELVQGGSLYMHVKILGHDFRFTETQLLSPVALSTQLLRLKKLIKPTAKEWKGILEYWFSISVDINEESEDEEYVEKILNYLNDCVIYTDKEMAASPFSLYSNGGDSGKVYCTIDALCEHLETRQRRKLRGVLSDYIEGNSVQWRVRGRRVRFWGFSVDKCGIDLEKQKEKKEDE</sequence>
<organism evidence="1">
    <name type="scientific">marine sediment metagenome</name>
    <dbReference type="NCBI Taxonomy" id="412755"/>
    <lineage>
        <taxon>unclassified sequences</taxon>
        <taxon>metagenomes</taxon>
        <taxon>ecological metagenomes</taxon>
    </lineage>
</organism>
<comment type="caution">
    <text evidence="1">The sequence shown here is derived from an EMBL/GenBank/DDBJ whole genome shotgun (WGS) entry which is preliminary data.</text>
</comment>
<reference evidence="1" key="1">
    <citation type="journal article" date="2014" name="Front. Microbiol.">
        <title>High frequency of phylogenetically diverse reductive dehalogenase-homologous genes in deep subseafloor sedimentary metagenomes.</title>
        <authorList>
            <person name="Kawai M."/>
            <person name="Futagami T."/>
            <person name="Toyoda A."/>
            <person name="Takaki Y."/>
            <person name="Nishi S."/>
            <person name="Hori S."/>
            <person name="Arai W."/>
            <person name="Tsubouchi T."/>
            <person name="Morono Y."/>
            <person name="Uchiyama I."/>
            <person name="Ito T."/>
            <person name="Fujiyama A."/>
            <person name="Inagaki F."/>
            <person name="Takami H."/>
        </authorList>
    </citation>
    <scope>NUCLEOTIDE SEQUENCE</scope>
    <source>
        <strain evidence="1">Expedition CK06-06</strain>
    </source>
</reference>